<dbReference type="eggNOG" id="ENOG502RBRH">
    <property type="taxonomic scope" value="Eukaryota"/>
</dbReference>
<sequence>MTVRFGNYRLAYYIFVMLLAGVVLGIGAHFASIFDAGQHSGFSIFTTVVASLNIFIFLLTLQWSQPRVEAFVLFVIGVLWLSLGAWSTDIIGHVQCDAIPSNQTIATKGEEGSFSRRTWCSEMKVVQAFSWALFALFVIGFYILFQLVGEARKFGRHYIWEEPIRELPWFGEMPGYYNTHTGPGPMPYPASGYPGGYPGYPAPSAGNAIMIQPGMNGAPPTITQVPMSSVPPLSP</sequence>
<evidence type="ECO:0000313" key="3">
    <source>
        <dbReference type="Proteomes" id="UP000001861"/>
    </source>
</evidence>
<dbReference type="OMA" id="WAQARTE"/>
<dbReference type="RefSeq" id="XP_001837185.1">
    <property type="nucleotide sequence ID" value="XM_001837133.1"/>
</dbReference>
<dbReference type="EMBL" id="AACS02000005">
    <property type="protein sequence ID" value="EAU84802.1"/>
    <property type="molecule type" value="Genomic_DNA"/>
</dbReference>
<dbReference type="STRING" id="240176.A8NXJ4"/>
<evidence type="ECO:0008006" key="4">
    <source>
        <dbReference type="Google" id="ProtNLM"/>
    </source>
</evidence>
<feature type="transmembrane region" description="Helical" evidence="1">
    <location>
        <begin position="128"/>
        <end position="148"/>
    </location>
</feature>
<organism evidence="2 3">
    <name type="scientific">Coprinopsis cinerea (strain Okayama-7 / 130 / ATCC MYA-4618 / FGSC 9003)</name>
    <name type="common">Inky cap fungus</name>
    <name type="synonym">Hormographiella aspergillata</name>
    <dbReference type="NCBI Taxonomy" id="240176"/>
    <lineage>
        <taxon>Eukaryota</taxon>
        <taxon>Fungi</taxon>
        <taxon>Dikarya</taxon>
        <taxon>Basidiomycota</taxon>
        <taxon>Agaricomycotina</taxon>
        <taxon>Agaricomycetes</taxon>
        <taxon>Agaricomycetidae</taxon>
        <taxon>Agaricales</taxon>
        <taxon>Agaricineae</taxon>
        <taxon>Psathyrellaceae</taxon>
        <taxon>Coprinopsis</taxon>
    </lineage>
</organism>
<keyword evidence="3" id="KW-1185">Reference proteome</keyword>
<feature type="transmembrane region" description="Helical" evidence="1">
    <location>
        <begin position="12"/>
        <end position="34"/>
    </location>
</feature>
<name>A8NXJ4_COPC7</name>
<dbReference type="KEGG" id="cci:CC1G_00321"/>
<dbReference type="AlphaFoldDB" id="A8NXJ4"/>
<dbReference type="GeneID" id="6013741"/>
<dbReference type="Proteomes" id="UP000001861">
    <property type="component" value="Unassembled WGS sequence"/>
</dbReference>
<dbReference type="OrthoDB" id="3264219at2759"/>
<evidence type="ECO:0000256" key="1">
    <source>
        <dbReference type="SAM" id="Phobius"/>
    </source>
</evidence>
<accession>A8NXJ4</accession>
<reference evidence="2 3" key="1">
    <citation type="journal article" date="2010" name="Proc. Natl. Acad. Sci. U.S.A.">
        <title>Insights into evolution of multicellular fungi from the assembled chromosomes of the mushroom Coprinopsis cinerea (Coprinus cinereus).</title>
        <authorList>
            <person name="Stajich J.E."/>
            <person name="Wilke S.K."/>
            <person name="Ahren D."/>
            <person name="Au C.H."/>
            <person name="Birren B.W."/>
            <person name="Borodovsky M."/>
            <person name="Burns C."/>
            <person name="Canback B."/>
            <person name="Casselton L.A."/>
            <person name="Cheng C.K."/>
            <person name="Deng J."/>
            <person name="Dietrich F.S."/>
            <person name="Fargo D.C."/>
            <person name="Farman M.L."/>
            <person name="Gathman A.C."/>
            <person name="Goldberg J."/>
            <person name="Guigo R."/>
            <person name="Hoegger P.J."/>
            <person name="Hooker J.B."/>
            <person name="Huggins A."/>
            <person name="James T.Y."/>
            <person name="Kamada T."/>
            <person name="Kilaru S."/>
            <person name="Kodira C."/>
            <person name="Kues U."/>
            <person name="Kupfer D."/>
            <person name="Kwan H.S."/>
            <person name="Lomsadze A."/>
            <person name="Li W."/>
            <person name="Lilly W.W."/>
            <person name="Ma L.J."/>
            <person name="Mackey A.J."/>
            <person name="Manning G."/>
            <person name="Martin F."/>
            <person name="Muraguchi H."/>
            <person name="Natvig D.O."/>
            <person name="Palmerini H."/>
            <person name="Ramesh M.A."/>
            <person name="Rehmeyer C.J."/>
            <person name="Roe B.A."/>
            <person name="Shenoy N."/>
            <person name="Stanke M."/>
            <person name="Ter-Hovhannisyan V."/>
            <person name="Tunlid A."/>
            <person name="Velagapudi R."/>
            <person name="Vision T.J."/>
            <person name="Zeng Q."/>
            <person name="Zolan M.E."/>
            <person name="Pukkila P.J."/>
        </authorList>
    </citation>
    <scope>NUCLEOTIDE SEQUENCE [LARGE SCALE GENOMIC DNA]</scope>
    <source>
        <strain evidence="3">Okayama-7 / 130 / ATCC MYA-4618 / FGSC 9003</strain>
    </source>
</reference>
<protein>
    <recommendedName>
        <fullName evidence="4">MARVEL domain-containing protein</fullName>
    </recommendedName>
</protein>
<evidence type="ECO:0000313" key="2">
    <source>
        <dbReference type="EMBL" id="EAU84802.1"/>
    </source>
</evidence>
<comment type="caution">
    <text evidence="2">The sequence shown here is derived from an EMBL/GenBank/DDBJ whole genome shotgun (WGS) entry which is preliminary data.</text>
</comment>
<dbReference type="InParanoid" id="A8NXJ4"/>
<keyword evidence="1" id="KW-1133">Transmembrane helix</keyword>
<keyword evidence="1" id="KW-0472">Membrane</keyword>
<feature type="transmembrane region" description="Helical" evidence="1">
    <location>
        <begin position="68"/>
        <end position="86"/>
    </location>
</feature>
<gene>
    <name evidence="2" type="ORF">CC1G_00321</name>
</gene>
<keyword evidence="1" id="KW-0812">Transmembrane</keyword>
<proteinExistence type="predicted"/>
<feature type="transmembrane region" description="Helical" evidence="1">
    <location>
        <begin position="40"/>
        <end position="61"/>
    </location>
</feature>
<dbReference type="VEuPathDB" id="FungiDB:CC1G_00321"/>